<evidence type="ECO:0000313" key="1">
    <source>
        <dbReference type="EMBL" id="AGG30799.1"/>
    </source>
</evidence>
<gene>
    <name evidence="1" type="ORF">MU9_1753</name>
</gene>
<name>J7TDC7_MORMO</name>
<protein>
    <submittedName>
        <fullName evidence="1">Uncharacterized protein</fullName>
    </submittedName>
</protein>
<organism evidence="1 2">
    <name type="scientific">Morganella morganii subsp. morganii KT</name>
    <dbReference type="NCBI Taxonomy" id="1124991"/>
    <lineage>
        <taxon>Bacteria</taxon>
        <taxon>Pseudomonadati</taxon>
        <taxon>Pseudomonadota</taxon>
        <taxon>Gammaproteobacteria</taxon>
        <taxon>Enterobacterales</taxon>
        <taxon>Morganellaceae</taxon>
        <taxon>Morganella</taxon>
    </lineage>
</organism>
<accession>J7TDC7</accession>
<sequence length="57" mass="6566">MAGSTFLAVLHFFIDTDDPPVPGRITATGMQYVYCFSRTLSSWLLSRIFSHFYFFCC</sequence>
<proteinExistence type="predicted"/>
<dbReference type="Proteomes" id="UP000011834">
    <property type="component" value="Chromosome"/>
</dbReference>
<reference evidence="1 2" key="1">
    <citation type="journal article" date="2012" name="BMC Genomics">
        <title>Whole-genome sequencing and identification of Morganella morganii KT pathogenicity-related genes.</title>
        <authorList>
            <person name="Chen Y.T."/>
            <person name="Peng H.L."/>
            <person name="Shia W.C."/>
            <person name="Hsu F.R."/>
            <person name="Ken C.F."/>
            <person name="Tsao Y.M."/>
            <person name="Chen C.H."/>
            <person name="Liu C.E."/>
            <person name="Hsieh M.F."/>
            <person name="Chen H.C."/>
            <person name="Tang C.Y."/>
            <person name="Ku T.H."/>
        </authorList>
    </citation>
    <scope>NUCLEOTIDE SEQUENCE [LARGE SCALE GENOMIC DNA]</scope>
    <source>
        <strain evidence="1 2">KT</strain>
    </source>
</reference>
<evidence type="ECO:0000313" key="2">
    <source>
        <dbReference type="Proteomes" id="UP000011834"/>
    </source>
</evidence>
<dbReference type="EMBL" id="CP004345">
    <property type="protein sequence ID" value="AGG30799.1"/>
    <property type="molecule type" value="Genomic_DNA"/>
</dbReference>
<dbReference type="HOGENOM" id="CLU_2991811_0_0_6"/>
<keyword evidence="2" id="KW-1185">Reference proteome</keyword>
<dbReference type="KEGG" id="mmk:MU9_1753"/>
<dbReference type="AlphaFoldDB" id="J7TDC7"/>